<evidence type="ECO:0000313" key="6">
    <source>
        <dbReference type="EMBL" id="ODN31469.1"/>
    </source>
</evidence>
<dbReference type="PANTHER" id="PTHR33603">
    <property type="entry name" value="METHYLTRANSFERASE"/>
    <property type="match status" value="1"/>
</dbReference>
<keyword evidence="2 5" id="KW-0808">Transferase</keyword>
<dbReference type="AlphaFoldDB" id="A0A1E3G5F9"/>
<dbReference type="HAMAP" id="MF_00658">
    <property type="entry name" value="23SrRNA_methyltr_H"/>
    <property type="match status" value="1"/>
</dbReference>
<keyword evidence="5" id="KW-0963">Cytoplasm</keyword>
<keyword evidence="5" id="KW-0698">rRNA processing</keyword>
<dbReference type="STRING" id="1008305.A4H02_00955"/>
<dbReference type="SUPFAM" id="SSF75217">
    <property type="entry name" value="alpha/beta knot"/>
    <property type="match status" value="1"/>
</dbReference>
<sequence length="153" mass="17643">MNVEIIVPGKISAHLLPAYEYYLDRLDRYVNVNVSFVNLGGDVNVENPSVIKKREAEHIQKRLRGRSYILIDLGGRQLTSEEFAELISQHIPGKKELVFVIGGPVGVDETLKREARSIIELSKMTFTHEFCVVILLEQLFRAFKIIKNERYHY</sequence>
<evidence type="ECO:0000256" key="3">
    <source>
        <dbReference type="ARBA" id="ARBA00022691"/>
    </source>
</evidence>
<protein>
    <recommendedName>
        <fullName evidence="5">Ribosomal RNA large subunit methyltransferase H</fullName>
        <ecNumber evidence="5">2.1.1.177</ecNumber>
    </recommendedName>
    <alternativeName>
        <fullName evidence="5">23S rRNA (pseudouridine1915-N3)-methyltransferase</fullName>
    </alternativeName>
    <alternativeName>
        <fullName evidence="5">23S rRNA m3Psi1915 methyltransferase</fullName>
    </alternativeName>
    <alternativeName>
        <fullName evidence="5">rRNA (pseudouridine-N3-)-methyltransferase RlmH</fullName>
    </alternativeName>
</protein>
<feature type="binding site" evidence="5">
    <location>
        <begin position="121"/>
        <end position="126"/>
    </location>
    <ligand>
        <name>S-adenosyl-L-methionine</name>
        <dbReference type="ChEBI" id="CHEBI:59789"/>
    </ligand>
</feature>
<evidence type="ECO:0000256" key="1">
    <source>
        <dbReference type="ARBA" id="ARBA00022603"/>
    </source>
</evidence>
<keyword evidence="3 5" id="KW-0949">S-adenosyl-L-methionine</keyword>
<dbReference type="OrthoDB" id="9806643at2"/>
<dbReference type="Pfam" id="PF02590">
    <property type="entry name" value="SPOUT_MTase"/>
    <property type="match status" value="1"/>
</dbReference>
<dbReference type="Gene3D" id="3.40.1280.10">
    <property type="match status" value="1"/>
</dbReference>
<comment type="subcellular location">
    <subcellularLocation>
        <location evidence="5">Cytoplasm</location>
    </subcellularLocation>
</comment>
<accession>A0A1E3G5F9</accession>
<dbReference type="EC" id="2.1.1.177" evidence="5"/>
<dbReference type="PIRSF" id="PIRSF004505">
    <property type="entry name" value="MT_bac"/>
    <property type="match status" value="1"/>
</dbReference>
<dbReference type="InterPro" id="IPR029028">
    <property type="entry name" value="Alpha/beta_knot_MTases"/>
</dbReference>
<dbReference type="PANTHER" id="PTHR33603:SF1">
    <property type="entry name" value="RIBOSOMAL RNA LARGE SUBUNIT METHYLTRANSFERASE H"/>
    <property type="match status" value="1"/>
</dbReference>
<dbReference type="InterPro" id="IPR029026">
    <property type="entry name" value="tRNA_m1G_MTases_N"/>
</dbReference>
<dbReference type="InterPro" id="IPR003742">
    <property type="entry name" value="RlmH-like"/>
</dbReference>
<dbReference type="EMBL" id="LWAF01000001">
    <property type="protein sequence ID" value="ODN31469.1"/>
    <property type="molecule type" value="Genomic_DNA"/>
</dbReference>
<reference evidence="7" key="1">
    <citation type="submission" date="2016-04" db="EMBL/GenBank/DDBJ databases">
        <title>The genome sequence project of a novel Fervidobacterium isolate from a hot spring in Thailand.</title>
        <authorList>
            <person name="Gonzalez J.M."/>
            <person name="Cuecas A."/>
            <person name="Kanoksilapatham W."/>
        </authorList>
    </citation>
    <scope>NUCLEOTIDE SEQUENCE [LARGE SCALE GENOMIC DNA]</scope>
    <source>
        <strain evidence="7">FC2004</strain>
    </source>
</reference>
<gene>
    <name evidence="5" type="primary">rlmH</name>
    <name evidence="6" type="ORF">A4H02_00955</name>
</gene>
<dbReference type="CDD" id="cd18081">
    <property type="entry name" value="RlmH-like"/>
    <property type="match status" value="1"/>
</dbReference>
<comment type="function">
    <text evidence="5">Specifically methylates the pseudouridine at position 1915 (m3Psi1915) in 23S rRNA.</text>
</comment>
<keyword evidence="7" id="KW-1185">Reference proteome</keyword>
<name>A0A1E3G5F9_9BACT</name>
<comment type="caution">
    <text evidence="6">The sequence shown here is derived from an EMBL/GenBank/DDBJ whole genome shotgun (WGS) entry which is preliminary data.</text>
</comment>
<feature type="binding site" evidence="5">
    <location>
        <position position="102"/>
    </location>
    <ligand>
        <name>S-adenosyl-L-methionine</name>
        <dbReference type="ChEBI" id="CHEBI:59789"/>
    </ligand>
</feature>
<dbReference type="Proteomes" id="UP000094570">
    <property type="component" value="Unassembled WGS sequence"/>
</dbReference>
<evidence type="ECO:0000256" key="5">
    <source>
        <dbReference type="HAMAP-Rule" id="MF_00658"/>
    </source>
</evidence>
<keyword evidence="1 5" id="KW-0489">Methyltransferase</keyword>
<feature type="binding site" evidence="5">
    <location>
        <position position="71"/>
    </location>
    <ligand>
        <name>S-adenosyl-L-methionine</name>
        <dbReference type="ChEBI" id="CHEBI:59789"/>
    </ligand>
</feature>
<evidence type="ECO:0000313" key="7">
    <source>
        <dbReference type="Proteomes" id="UP000094570"/>
    </source>
</evidence>
<comment type="subunit">
    <text evidence="5">Homodimer.</text>
</comment>
<comment type="similarity">
    <text evidence="4 5">Belongs to the RNA methyltransferase RlmH family.</text>
</comment>
<dbReference type="GO" id="GO:0005737">
    <property type="term" value="C:cytoplasm"/>
    <property type="evidence" value="ECO:0007669"/>
    <property type="project" value="UniProtKB-SubCell"/>
</dbReference>
<organism evidence="6 7">
    <name type="scientific">Fervidobacterium thailandense</name>
    <dbReference type="NCBI Taxonomy" id="1008305"/>
    <lineage>
        <taxon>Bacteria</taxon>
        <taxon>Thermotogati</taxon>
        <taxon>Thermotogota</taxon>
        <taxon>Thermotogae</taxon>
        <taxon>Thermotogales</taxon>
        <taxon>Fervidobacteriaceae</taxon>
        <taxon>Fervidobacterium</taxon>
    </lineage>
</organism>
<comment type="catalytic activity">
    <reaction evidence="5">
        <text>pseudouridine(1915) in 23S rRNA + S-adenosyl-L-methionine = N(3)-methylpseudouridine(1915) in 23S rRNA + S-adenosyl-L-homocysteine + H(+)</text>
        <dbReference type="Rhea" id="RHEA:42752"/>
        <dbReference type="Rhea" id="RHEA-COMP:10221"/>
        <dbReference type="Rhea" id="RHEA-COMP:10222"/>
        <dbReference type="ChEBI" id="CHEBI:15378"/>
        <dbReference type="ChEBI" id="CHEBI:57856"/>
        <dbReference type="ChEBI" id="CHEBI:59789"/>
        <dbReference type="ChEBI" id="CHEBI:65314"/>
        <dbReference type="ChEBI" id="CHEBI:74486"/>
        <dbReference type="EC" id="2.1.1.177"/>
    </reaction>
</comment>
<evidence type="ECO:0000256" key="2">
    <source>
        <dbReference type="ARBA" id="ARBA00022679"/>
    </source>
</evidence>
<proteinExistence type="inferred from homology"/>
<evidence type="ECO:0000256" key="4">
    <source>
        <dbReference type="ARBA" id="ARBA00038303"/>
    </source>
</evidence>
<dbReference type="GO" id="GO:0070038">
    <property type="term" value="F:rRNA (pseudouridine-N3-)-methyltransferase activity"/>
    <property type="evidence" value="ECO:0007669"/>
    <property type="project" value="UniProtKB-UniRule"/>
</dbReference>